<evidence type="ECO:0000256" key="1">
    <source>
        <dbReference type="SAM" id="MobiDB-lite"/>
    </source>
</evidence>
<dbReference type="OrthoDB" id="8300214at2759"/>
<dbReference type="EMBL" id="KL198029">
    <property type="protein sequence ID" value="KDQ16148.1"/>
    <property type="molecule type" value="Genomic_DNA"/>
</dbReference>
<accession>A0A067MK43</accession>
<dbReference type="Pfam" id="PF09792">
    <property type="entry name" value="But2"/>
    <property type="match status" value="1"/>
</dbReference>
<dbReference type="Proteomes" id="UP000027195">
    <property type="component" value="Unassembled WGS sequence"/>
</dbReference>
<name>A0A067MK43_BOTB1</name>
<feature type="transmembrane region" description="Helical" evidence="2">
    <location>
        <begin position="55"/>
        <end position="78"/>
    </location>
</feature>
<evidence type="ECO:0000259" key="3">
    <source>
        <dbReference type="Pfam" id="PF09792"/>
    </source>
</evidence>
<gene>
    <name evidence="4" type="ORF">BOTBODRAFT_31218</name>
</gene>
<evidence type="ECO:0000313" key="4">
    <source>
        <dbReference type="EMBL" id="KDQ16148.1"/>
    </source>
</evidence>
<keyword evidence="2" id="KW-0472">Membrane</keyword>
<evidence type="ECO:0000313" key="5">
    <source>
        <dbReference type="Proteomes" id="UP000027195"/>
    </source>
</evidence>
<protein>
    <recommendedName>
        <fullName evidence="3">Ubiquitin 3 binding protein But2 C-terminal domain-containing protein</fullName>
    </recommendedName>
</protein>
<feature type="region of interest" description="Disordered" evidence="1">
    <location>
        <begin position="1"/>
        <end position="31"/>
    </location>
</feature>
<reference evidence="5" key="1">
    <citation type="journal article" date="2014" name="Proc. Natl. Acad. Sci. U.S.A.">
        <title>Extensive sampling of basidiomycete genomes demonstrates inadequacy of the white-rot/brown-rot paradigm for wood decay fungi.</title>
        <authorList>
            <person name="Riley R."/>
            <person name="Salamov A.A."/>
            <person name="Brown D.W."/>
            <person name="Nagy L.G."/>
            <person name="Floudas D."/>
            <person name="Held B.W."/>
            <person name="Levasseur A."/>
            <person name="Lombard V."/>
            <person name="Morin E."/>
            <person name="Otillar R."/>
            <person name="Lindquist E.A."/>
            <person name="Sun H."/>
            <person name="LaButti K.M."/>
            <person name="Schmutz J."/>
            <person name="Jabbour D."/>
            <person name="Luo H."/>
            <person name="Baker S.E."/>
            <person name="Pisabarro A.G."/>
            <person name="Walton J.D."/>
            <person name="Blanchette R.A."/>
            <person name="Henrissat B."/>
            <person name="Martin F."/>
            <person name="Cullen D."/>
            <person name="Hibbett D.S."/>
            <person name="Grigoriev I.V."/>
        </authorList>
    </citation>
    <scope>NUCLEOTIDE SEQUENCE [LARGE SCALE GENOMIC DNA]</scope>
    <source>
        <strain evidence="5">FD-172 SS1</strain>
    </source>
</reference>
<dbReference type="InterPro" id="IPR018620">
    <property type="entry name" value="Ubiquitin3-bd_protein_But2_C"/>
</dbReference>
<organism evidence="4 5">
    <name type="scientific">Botryobasidium botryosum (strain FD-172 SS1)</name>
    <dbReference type="NCBI Taxonomy" id="930990"/>
    <lineage>
        <taxon>Eukaryota</taxon>
        <taxon>Fungi</taxon>
        <taxon>Dikarya</taxon>
        <taxon>Basidiomycota</taxon>
        <taxon>Agaricomycotina</taxon>
        <taxon>Agaricomycetes</taxon>
        <taxon>Cantharellales</taxon>
        <taxon>Botryobasidiaceae</taxon>
        <taxon>Botryobasidium</taxon>
    </lineage>
</organism>
<dbReference type="AlphaFoldDB" id="A0A067MK43"/>
<dbReference type="InParanoid" id="A0A067MK43"/>
<keyword evidence="2" id="KW-0812">Transmembrane</keyword>
<proteinExistence type="predicted"/>
<feature type="domain" description="Ubiquitin 3 binding protein But2 C-terminal" evidence="3">
    <location>
        <begin position="121"/>
        <end position="270"/>
    </location>
</feature>
<sequence>MSTRPHSSVNTESEYEPLTSHPDGEYVEPCNPIRAASDASTESRGDLLPYLTSNYLLWGSLLVVCLSIINTILLPFTLEAYANTPPSKAELDKLPYADAHLGLDLAAQLVSSAPTVHHAWPERIARVSRQFKDVVYGSGVQVVISNQESTIMQFRVPPHGTPSCALAFHAPPEHISRDIDVEIKGSVSEIEIWSIDTPEIHSNVPSKNHPLDFDALSWNSLPSRSARLGMLDLRPHSNFTTERFACPTGDMLTVEMRCPRADCHIKFAQVRNAIPKLGVELVRWHE</sequence>
<keyword evidence="2" id="KW-1133">Transmembrane helix</keyword>
<evidence type="ECO:0000256" key="2">
    <source>
        <dbReference type="SAM" id="Phobius"/>
    </source>
</evidence>
<keyword evidence="5" id="KW-1185">Reference proteome</keyword>
<dbReference type="HOGENOM" id="CLU_081613_0_0_1"/>
<feature type="compositionally biased region" description="Polar residues" evidence="1">
    <location>
        <begin position="1"/>
        <end position="12"/>
    </location>
</feature>